<feature type="transmembrane region" description="Helical" evidence="1">
    <location>
        <begin position="83"/>
        <end position="104"/>
    </location>
</feature>
<dbReference type="Pfam" id="PF02517">
    <property type="entry name" value="Rce1-like"/>
    <property type="match status" value="1"/>
</dbReference>
<dbReference type="AlphaFoldDB" id="A0A939H4P5"/>
<sequence>MREIFIADISRRFKWIHLLIIGLGCLVVYFIDVQTNFTYWERAGVKILLFLVVPLIYVWFMPRTDLFSIFRQKERTGGLKKSLILGLLVYGGLLVLYVLLKDFIDLGTIEASMAENMMITRDNFIAVALYISFINSFLEEFFFRGFAFLKLKRKTGRLTAYGISSLAFSIYHFSIIDGWVSPLLTVLGLVGLFASGMFFNFINEKNENIWNSYMVHMFANFAINTIGLQMFGIINLPFLT</sequence>
<dbReference type="EMBL" id="JAFNJU010000002">
    <property type="protein sequence ID" value="MBO1264114.1"/>
    <property type="molecule type" value="Genomic_DNA"/>
</dbReference>
<feature type="transmembrane region" description="Helical" evidence="1">
    <location>
        <begin position="214"/>
        <end position="234"/>
    </location>
</feature>
<dbReference type="InterPro" id="IPR003675">
    <property type="entry name" value="Rce1/LyrA-like_dom"/>
</dbReference>
<gene>
    <name evidence="3" type="ORF">J3A84_03520</name>
</gene>
<keyword evidence="3" id="KW-0378">Hydrolase</keyword>
<evidence type="ECO:0000259" key="2">
    <source>
        <dbReference type="Pfam" id="PF02517"/>
    </source>
</evidence>
<name>A0A939H4P5_9CLOT</name>
<feature type="transmembrane region" description="Helical" evidence="1">
    <location>
        <begin position="12"/>
        <end position="31"/>
    </location>
</feature>
<dbReference type="Proteomes" id="UP000664218">
    <property type="component" value="Unassembled WGS sequence"/>
</dbReference>
<feature type="transmembrane region" description="Helical" evidence="1">
    <location>
        <begin position="43"/>
        <end position="62"/>
    </location>
</feature>
<evidence type="ECO:0000313" key="3">
    <source>
        <dbReference type="EMBL" id="MBO1264114.1"/>
    </source>
</evidence>
<reference evidence="3" key="1">
    <citation type="submission" date="2021-03" db="EMBL/GenBank/DDBJ databases">
        <title>Proteiniclasticum marinus sp. nov., isolated from tidal flat sediment.</title>
        <authorList>
            <person name="Namirimu T."/>
            <person name="Yang J.-A."/>
            <person name="Yang S.-H."/>
            <person name="Kim Y.-J."/>
            <person name="Kwon K.K."/>
        </authorList>
    </citation>
    <scope>NUCLEOTIDE SEQUENCE</scope>
    <source>
        <strain evidence="3">SCR006</strain>
    </source>
</reference>
<keyword evidence="3" id="KW-0482">Metalloprotease</keyword>
<feature type="domain" description="CAAX prenyl protease 2/Lysostaphin resistance protein A-like" evidence="2">
    <location>
        <begin position="123"/>
        <end position="221"/>
    </location>
</feature>
<feature type="transmembrane region" description="Helical" evidence="1">
    <location>
        <begin position="158"/>
        <end position="176"/>
    </location>
</feature>
<feature type="transmembrane region" description="Helical" evidence="1">
    <location>
        <begin position="124"/>
        <end position="146"/>
    </location>
</feature>
<proteinExistence type="predicted"/>
<accession>A0A939H4P5</accession>
<keyword evidence="1" id="KW-0812">Transmembrane</keyword>
<comment type="caution">
    <text evidence="3">The sequence shown here is derived from an EMBL/GenBank/DDBJ whole genome shotgun (WGS) entry which is preliminary data.</text>
</comment>
<evidence type="ECO:0000256" key="1">
    <source>
        <dbReference type="SAM" id="Phobius"/>
    </source>
</evidence>
<feature type="transmembrane region" description="Helical" evidence="1">
    <location>
        <begin position="182"/>
        <end position="202"/>
    </location>
</feature>
<keyword evidence="3" id="KW-0645">Protease</keyword>
<dbReference type="GO" id="GO:0008237">
    <property type="term" value="F:metallopeptidase activity"/>
    <property type="evidence" value="ECO:0007669"/>
    <property type="project" value="UniProtKB-KW"/>
</dbReference>
<keyword evidence="1" id="KW-1133">Transmembrane helix</keyword>
<organism evidence="3 4">
    <name type="scientific">Proteiniclasticum aestuarii</name>
    <dbReference type="NCBI Taxonomy" id="2817862"/>
    <lineage>
        <taxon>Bacteria</taxon>
        <taxon>Bacillati</taxon>
        <taxon>Bacillota</taxon>
        <taxon>Clostridia</taxon>
        <taxon>Eubacteriales</taxon>
        <taxon>Clostridiaceae</taxon>
        <taxon>Proteiniclasticum</taxon>
    </lineage>
</organism>
<protein>
    <submittedName>
        <fullName evidence="3">CPBP family intramembrane metalloprotease</fullName>
    </submittedName>
</protein>
<dbReference type="PROSITE" id="PS51257">
    <property type="entry name" value="PROKAR_LIPOPROTEIN"/>
    <property type="match status" value="1"/>
</dbReference>
<keyword evidence="1" id="KW-0472">Membrane</keyword>
<dbReference type="GO" id="GO:0080120">
    <property type="term" value="P:CAAX-box protein maturation"/>
    <property type="evidence" value="ECO:0007669"/>
    <property type="project" value="UniProtKB-ARBA"/>
</dbReference>
<keyword evidence="4" id="KW-1185">Reference proteome</keyword>
<dbReference type="RefSeq" id="WP_207598632.1">
    <property type="nucleotide sequence ID" value="NZ_JAFNJU010000002.1"/>
</dbReference>
<dbReference type="GO" id="GO:0004175">
    <property type="term" value="F:endopeptidase activity"/>
    <property type="evidence" value="ECO:0007669"/>
    <property type="project" value="UniProtKB-ARBA"/>
</dbReference>
<evidence type="ECO:0000313" key="4">
    <source>
        <dbReference type="Proteomes" id="UP000664218"/>
    </source>
</evidence>